<dbReference type="OrthoDB" id="5918848at2"/>
<dbReference type="PANTHER" id="PTHR30093:SF34">
    <property type="entry name" value="PREPILIN PEPTIDASE-DEPENDENT PROTEIN D"/>
    <property type="match status" value="1"/>
</dbReference>
<protein>
    <submittedName>
        <fullName evidence="4">Serogroup C1</fullName>
    </submittedName>
</protein>
<dbReference type="GO" id="GO:0043107">
    <property type="term" value="P:type IV pilus-dependent motility"/>
    <property type="evidence" value="ECO:0007669"/>
    <property type="project" value="TreeGrafter"/>
</dbReference>
<dbReference type="NCBIfam" id="TIGR02532">
    <property type="entry name" value="IV_pilin_GFxxxE"/>
    <property type="match status" value="1"/>
</dbReference>
<evidence type="ECO:0000256" key="2">
    <source>
        <dbReference type="ARBA" id="ARBA00022481"/>
    </source>
</evidence>
<dbReference type="GO" id="GO:0007155">
    <property type="term" value="P:cell adhesion"/>
    <property type="evidence" value="ECO:0007669"/>
    <property type="project" value="InterPro"/>
</dbReference>
<accession>A0A2T3QMI1</accession>
<dbReference type="InterPro" id="IPR045584">
    <property type="entry name" value="Pilin-like"/>
</dbReference>
<dbReference type="Proteomes" id="UP000251647">
    <property type="component" value="Unassembled WGS sequence"/>
</dbReference>
<name>A0A2T3QMI1_PHODM</name>
<evidence type="ECO:0000313" key="4">
    <source>
        <dbReference type="EMBL" id="SPY29286.1"/>
    </source>
</evidence>
<dbReference type="RefSeq" id="WP_005297604.1">
    <property type="nucleotide sequence ID" value="NZ_PYOG01000004.1"/>
</dbReference>
<dbReference type="Pfam" id="PF00114">
    <property type="entry name" value="Pilin"/>
    <property type="match status" value="1"/>
</dbReference>
<keyword evidence="2" id="KW-0488">Methylation</keyword>
<dbReference type="PROSITE" id="PS00409">
    <property type="entry name" value="PROKAR_NTER_METHYL"/>
    <property type="match status" value="1"/>
</dbReference>
<evidence type="ECO:0000256" key="3">
    <source>
        <dbReference type="RuleBase" id="RU000389"/>
    </source>
</evidence>
<dbReference type="PANTHER" id="PTHR30093">
    <property type="entry name" value="GENERAL SECRETION PATHWAY PROTEIN G"/>
    <property type="match status" value="1"/>
</dbReference>
<dbReference type="EMBL" id="UATL01000001">
    <property type="protein sequence ID" value="SPY29286.1"/>
    <property type="molecule type" value="Genomic_DNA"/>
</dbReference>
<dbReference type="Pfam" id="PF07963">
    <property type="entry name" value="N_methyl"/>
    <property type="match status" value="1"/>
</dbReference>
<keyword evidence="3" id="KW-0281">Fimbrium</keyword>
<evidence type="ECO:0000313" key="5">
    <source>
        <dbReference type="Proteomes" id="UP000251647"/>
    </source>
</evidence>
<proteinExistence type="inferred from homology"/>
<sequence length="171" mass="17909">MKGQKGFTLIELMIVVAIIGILAAFAIPAYQNYTARTHASEMLNASSAFKTSVGVCLLNGNWSTSGSSTTIDCGESKNGVPKQQEFTKNSGDSFTITSDVIAELDNDPNNPGKKIAKYKSGYITAQVKGAKGSLPTDAKVLLKPTITSSGVTWGVTCSTDVGSSTDFCPVN</sequence>
<reference evidence="4 5" key="1">
    <citation type="submission" date="2018-06" db="EMBL/GenBank/DDBJ databases">
        <authorList>
            <consortium name="Pathogen Informatics"/>
            <person name="Doyle S."/>
        </authorList>
    </citation>
    <scope>NUCLEOTIDE SEQUENCE [LARGE SCALE GENOMIC DNA]</scope>
    <source>
        <strain evidence="4 5">NCTC11647</strain>
    </source>
</reference>
<evidence type="ECO:0000256" key="1">
    <source>
        <dbReference type="ARBA" id="ARBA00005233"/>
    </source>
</evidence>
<dbReference type="SUPFAM" id="SSF54523">
    <property type="entry name" value="Pili subunits"/>
    <property type="match status" value="1"/>
</dbReference>
<gene>
    <name evidence="4" type="primary">fimA</name>
    <name evidence="4" type="ORF">NCTC11647_02485</name>
</gene>
<dbReference type="AlphaFoldDB" id="A0A2T3QMI1"/>
<organism evidence="4 5">
    <name type="scientific">Photobacterium damselae</name>
    <dbReference type="NCBI Taxonomy" id="38293"/>
    <lineage>
        <taxon>Bacteria</taxon>
        <taxon>Pseudomonadati</taxon>
        <taxon>Pseudomonadota</taxon>
        <taxon>Gammaproteobacteria</taxon>
        <taxon>Vibrionales</taxon>
        <taxon>Vibrionaceae</taxon>
        <taxon>Photobacterium</taxon>
    </lineage>
</organism>
<dbReference type="Gene3D" id="3.30.700.10">
    <property type="entry name" value="Glycoprotein, Type 4 Pilin"/>
    <property type="match status" value="1"/>
</dbReference>
<dbReference type="InterPro" id="IPR001082">
    <property type="entry name" value="Pilin"/>
</dbReference>
<dbReference type="InterPro" id="IPR012902">
    <property type="entry name" value="N_methyl_site"/>
</dbReference>
<comment type="similarity">
    <text evidence="1 3">Belongs to the N-Me-Phe pilin family.</text>
</comment>
<dbReference type="GO" id="GO:0044096">
    <property type="term" value="C:type IV pilus"/>
    <property type="evidence" value="ECO:0007669"/>
    <property type="project" value="TreeGrafter"/>
</dbReference>